<keyword evidence="4" id="KW-0963">Cytoplasm</keyword>
<evidence type="ECO:0000256" key="10">
    <source>
        <dbReference type="ARBA" id="ARBA00035449"/>
    </source>
</evidence>
<keyword evidence="15" id="KW-1185">Reference proteome</keyword>
<evidence type="ECO:0000313" key="15">
    <source>
        <dbReference type="Proteomes" id="UP000593567"/>
    </source>
</evidence>
<evidence type="ECO:0000256" key="5">
    <source>
        <dbReference type="ARBA" id="ARBA00022692"/>
    </source>
</evidence>
<comment type="similarity">
    <text evidence="3">Belongs to the BRI3 family.</text>
</comment>
<reference evidence="14" key="1">
    <citation type="submission" date="2020-06" db="EMBL/GenBank/DDBJ databases">
        <title>Draft genome of Bugula neritina, a colonial animal packing powerful symbionts and potential medicines.</title>
        <authorList>
            <person name="Rayko M."/>
        </authorList>
    </citation>
    <scope>NUCLEOTIDE SEQUENCE [LARGE SCALE GENOMIC DNA]</scope>
    <source>
        <strain evidence="14">Kwan_BN1</strain>
    </source>
</reference>
<evidence type="ECO:0000256" key="11">
    <source>
        <dbReference type="ARBA" id="ARBA00046593"/>
    </source>
</evidence>
<evidence type="ECO:0000256" key="12">
    <source>
        <dbReference type="SAM" id="MobiDB-lite"/>
    </source>
</evidence>
<dbReference type="PANTHER" id="PTHR13551">
    <property type="entry name" value="BRAIN PROTEIN I3"/>
    <property type="match status" value="1"/>
</dbReference>
<evidence type="ECO:0000256" key="4">
    <source>
        <dbReference type="ARBA" id="ARBA00022490"/>
    </source>
</evidence>
<evidence type="ECO:0000256" key="13">
    <source>
        <dbReference type="SAM" id="Phobius"/>
    </source>
</evidence>
<dbReference type="PANTHER" id="PTHR13551:SF1">
    <property type="entry name" value="MEMBRANE PROTEIN BRI3"/>
    <property type="match status" value="1"/>
</dbReference>
<evidence type="ECO:0000256" key="2">
    <source>
        <dbReference type="ARBA" id="ARBA00004556"/>
    </source>
</evidence>
<evidence type="ECO:0000256" key="8">
    <source>
        <dbReference type="ARBA" id="ARBA00023228"/>
    </source>
</evidence>
<feature type="transmembrane region" description="Helical" evidence="13">
    <location>
        <begin position="78"/>
        <end position="98"/>
    </location>
</feature>
<dbReference type="AlphaFoldDB" id="A0A7J7IX82"/>
<feature type="compositionally biased region" description="Polar residues" evidence="12">
    <location>
        <begin position="20"/>
        <end position="34"/>
    </location>
</feature>
<evidence type="ECO:0000256" key="6">
    <source>
        <dbReference type="ARBA" id="ARBA00022989"/>
    </source>
</evidence>
<comment type="subunit">
    <text evidence="11">Interacts with BRI3BP. Interacts with MGAT1 and IFITM3.</text>
</comment>
<dbReference type="InterPro" id="IPR019317">
    <property type="entry name" value="BRI3"/>
</dbReference>
<keyword evidence="7 13" id="KW-0472">Membrane</keyword>
<keyword evidence="8" id="KW-0458">Lysosome</keyword>
<keyword evidence="6 13" id="KW-1133">Transmembrane helix</keyword>
<evidence type="ECO:0000256" key="9">
    <source>
        <dbReference type="ARBA" id="ARBA00035284"/>
    </source>
</evidence>
<sequence>MAKASASTDYGYDQPPPNYESLQQNAGPQSNYGSVPTPPQGYSNPPIITVQPVAAPQVILVGGCPACRVGILQDDFTACGVLCAILLFPLGILCCLAMKQRRCSNCGAIFG</sequence>
<feature type="region of interest" description="Disordered" evidence="12">
    <location>
        <begin position="1"/>
        <end position="40"/>
    </location>
</feature>
<dbReference type="GO" id="GO:0005765">
    <property type="term" value="C:lysosomal membrane"/>
    <property type="evidence" value="ECO:0007669"/>
    <property type="project" value="UniProtKB-SubCell"/>
</dbReference>
<keyword evidence="5 13" id="KW-0812">Transmembrane</keyword>
<dbReference type="EMBL" id="VXIV02003347">
    <property type="protein sequence ID" value="KAF6018014.1"/>
    <property type="molecule type" value="Genomic_DNA"/>
</dbReference>
<dbReference type="GO" id="GO:0048471">
    <property type="term" value="C:perinuclear region of cytoplasm"/>
    <property type="evidence" value="ECO:0007669"/>
    <property type="project" value="UniProtKB-SubCell"/>
</dbReference>
<protein>
    <recommendedName>
        <fullName evidence="9">Membrane protein BRI3</fullName>
    </recommendedName>
    <alternativeName>
        <fullName evidence="10">Brain protein I3</fullName>
    </alternativeName>
</protein>
<dbReference type="Proteomes" id="UP000593567">
    <property type="component" value="Unassembled WGS sequence"/>
</dbReference>
<evidence type="ECO:0000256" key="7">
    <source>
        <dbReference type="ARBA" id="ARBA00023136"/>
    </source>
</evidence>
<comment type="subcellular location">
    <subcellularLocation>
        <location evidence="2">Cytoplasm</location>
        <location evidence="2">Perinuclear region</location>
    </subcellularLocation>
    <subcellularLocation>
        <location evidence="1">Lysosome membrane</location>
        <topology evidence="1">Multi-pass membrane protein</topology>
    </subcellularLocation>
</comment>
<organism evidence="14 15">
    <name type="scientific">Bugula neritina</name>
    <name type="common">Brown bryozoan</name>
    <name type="synonym">Sertularia neritina</name>
    <dbReference type="NCBI Taxonomy" id="10212"/>
    <lineage>
        <taxon>Eukaryota</taxon>
        <taxon>Metazoa</taxon>
        <taxon>Spiralia</taxon>
        <taxon>Lophotrochozoa</taxon>
        <taxon>Bryozoa</taxon>
        <taxon>Gymnolaemata</taxon>
        <taxon>Cheilostomatida</taxon>
        <taxon>Flustrina</taxon>
        <taxon>Buguloidea</taxon>
        <taxon>Bugulidae</taxon>
        <taxon>Bugula</taxon>
    </lineage>
</organism>
<gene>
    <name evidence="14" type="ORF">EB796_023695</name>
</gene>
<dbReference type="Pfam" id="PF10164">
    <property type="entry name" value="BRI3"/>
    <property type="match status" value="1"/>
</dbReference>
<name>A0A7J7IX82_BUGNE</name>
<evidence type="ECO:0000313" key="14">
    <source>
        <dbReference type="EMBL" id="KAF6018014.1"/>
    </source>
</evidence>
<proteinExistence type="inferred from homology"/>
<dbReference type="OrthoDB" id="2564984at2759"/>
<evidence type="ECO:0000256" key="1">
    <source>
        <dbReference type="ARBA" id="ARBA00004155"/>
    </source>
</evidence>
<comment type="caution">
    <text evidence="14">The sequence shown here is derived from an EMBL/GenBank/DDBJ whole genome shotgun (WGS) entry which is preliminary data.</text>
</comment>
<accession>A0A7J7IX82</accession>
<evidence type="ECO:0000256" key="3">
    <source>
        <dbReference type="ARBA" id="ARBA00008090"/>
    </source>
</evidence>